<sequence length="186" mass="20741">MKREREGAHAAFLRVRSAVRRHRLCSIVITSRKQRNLGLKEFEVLALVFHRKDLIQKTAQVTLFYSFLSNALSFIKICLNAVEYTVEHYIKVIVSNAAANPSIDPILQTEDYEINVKASILLLKVLTTFMLLQDATPDLHKGSSVVIISSIDSFNPPASMFMYGVTKTALFGLTKVGTSLALQSVP</sequence>
<dbReference type="PANTHER" id="PTHR43943">
    <property type="entry name" value="DEHYDROGENASE/REDUCTASE (SDR FAMILY) MEMBER 4"/>
    <property type="match status" value="1"/>
</dbReference>
<dbReference type="Proteomes" id="UP000289738">
    <property type="component" value="Chromosome A09"/>
</dbReference>
<evidence type="ECO:0000313" key="2">
    <source>
        <dbReference type="EMBL" id="RYR38992.1"/>
    </source>
</evidence>
<name>A0A445BJZ6_ARAHY</name>
<dbReference type="Gene3D" id="3.40.50.720">
    <property type="entry name" value="NAD(P)-binding Rossmann-like Domain"/>
    <property type="match status" value="1"/>
</dbReference>
<organism evidence="2 3">
    <name type="scientific">Arachis hypogaea</name>
    <name type="common">Peanut</name>
    <dbReference type="NCBI Taxonomy" id="3818"/>
    <lineage>
        <taxon>Eukaryota</taxon>
        <taxon>Viridiplantae</taxon>
        <taxon>Streptophyta</taxon>
        <taxon>Embryophyta</taxon>
        <taxon>Tracheophyta</taxon>
        <taxon>Spermatophyta</taxon>
        <taxon>Magnoliopsida</taxon>
        <taxon>eudicotyledons</taxon>
        <taxon>Gunneridae</taxon>
        <taxon>Pentapetalae</taxon>
        <taxon>rosids</taxon>
        <taxon>fabids</taxon>
        <taxon>Fabales</taxon>
        <taxon>Fabaceae</taxon>
        <taxon>Papilionoideae</taxon>
        <taxon>50 kb inversion clade</taxon>
        <taxon>dalbergioids sensu lato</taxon>
        <taxon>Dalbergieae</taxon>
        <taxon>Pterocarpus clade</taxon>
        <taxon>Arachis</taxon>
    </lineage>
</organism>
<accession>A0A445BJZ6</accession>
<dbReference type="STRING" id="3818.A0A445BJZ6"/>
<dbReference type="AlphaFoldDB" id="A0A445BJZ6"/>
<evidence type="ECO:0000313" key="3">
    <source>
        <dbReference type="Proteomes" id="UP000289738"/>
    </source>
</evidence>
<evidence type="ECO:0000256" key="1">
    <source>
        <dbReference type="ARBA" id="ARBA00006484"/>
    </source>
</evidence>
<dbReference type="Pfam" id="PF00106">
    <property type="entry name" value="adh_short"/>
    <property type="match status" value="1"/>
</dbReference>
<dbReference type="EMBL" id="SDMP01000009">
    <property type="protein sequence ID" value="RYR38992.1"/>
    <property type="molecule type" value="Genomic_DNA"/>
</dbReference>
<reference evidence="2 3" key="1">
    <citation type="submission" date="2019-01" db="EMBL/GenBank/DDBJ databases">
        <title>Sequencing of cultivated peanut Arachis hypogaea provides insights into genome evolution and oil improvement.</title>
        <authorList>
            <person name="Chen X."/>
        </authorList>
    </citation>
    <scope>NUCLEOTIDE SEQUENCE [LARGE SCALE GENOMIC DNA]</scope>
    <source>
        <strain evidence="3">cv. Fuhuasheng</strain>
        <tissue evidence="2">Leaves</tissue>
    </source>
</reference>
<comment type="caution">
    <text evidence="2">The sequence shown here is derived from an EMBL/GenBank/DDBJ whole genome shotgun (WGS) entry which is preliminary data.</text>
</comment>
<keyword evidence="3" id="KW-1185">Reference proteome</keyword>
<protein>
    <submittedName>
        <fullName evidence="2">Uncharacterized protein</fullName>
    </submittedName>
</protein>
<proteinExistence type="inferred from homology"/>
<comment type="similarity">
    <text evidence="1">Belongs to the short-chain dehydrogenases/reductases (SDR) family.</text>
</comment>
<dbReference type="InterPro" id="IPR036291">
    <property type="entry name" value="NAD(P)-bd_dom_sf"/>
</dbReference>
<dbReference type="InterPro" id="IPR002347">
    <property type="entry name" value="SDR_fam"/>
</dbReference>
<gene>
    <name evidence="2" type="ORF">Ahy_A09g044368</name>
</gene>
<dbReference type="PANTHER" id="PTHR43943:SF2">
    <property type="entry name" value="DEHYDROGENASE_REDUCTASE 4"/>
    <property type="match status" value="1"/>
</dbReference>
<dbReference type="SUPFAM" id="SSF51735">
    <property type="entry name" value="NAD(P)-binding Rossmann-fold domains"/>
    <property type="match status" value="1"/>
</dbReference>